<gene>
    <name evidence="1" type="ORF">PSQ40_13125</name>
</gene>
<keyword evidence="2" id="KW-1185">Reference proteome</keyword>
<dbReference type="RefSeq" id="WP_273951982.1">
    <property type="nucleotide sequence ID" value="NZ_JAQSIP010000005.1"/>
</dbReference>
<dbReference type="EMBL" id="JAQSIP010000005">
    <property type="protein sequence ID" value="MDD0839520.1"/>
    <property type="molecule type" value="Genomic_DNA"/>
</dbReference>
<reference evidence="1 2" key="1">
    <citation type="submission" date="2023-02" db="EMBL/GenBank/DDBJ databases">
        <title>Bacterial whole genomic sequence of Curvibacter sp. HBC61.</title>
        <authorList>
            <person name="Le V."/>
            <person name="Ko S.-R."/>
            <person name="Ahn C.-Y."/>
            <person name="Oh H.-M."/>
        </authorList>
    </citation>
    <scope>NUCLEOTIDE SEQUENCE [LARGE SCALE GENOMIC DNA]</scope>
    <source>
        <strain evidence="1 2">HBC61</strain>
    </source>
</reference>
<accession>A0ABT5MZM2</accession>
<proteinExistence type="predicted"/>
<protein>
    <submittedName>
        <fullName evidence="1">DUF2867 domain-containing protein</fullName>
    </submittedName>
</protein>
<organism evidence="1 2">
    <name type="scientific">Curvibacter cyanobacteriorum</name>
    <dbReference type="NCBI Taxonomy" id="3026422"/>
    <lineage>
        <taxon>Bacteria</taxon>
        <taxon>Pseudomonadati</taxon>
        <taxon>Pseudomonadota</taxon>
        <taxon>Betaproteobacteria</taxon>
        <taxon>Burkholderiales</taxon>
        <taxon>Comamonadaceae</taxon>
        <taxon>Curvibacter</taxon>
    </lineage>
</organism>
<name>A0ABT5MZM2_9BURK</name>
<evidence type="ECO:0000313" key="2">
    <source>
        <dbReference type="Proteomes" id="UP001528673"/>
    </source>
</evidence>
<dbReference type="Proteomes" id="UP001528673">
    <property type="component" value="Unassembled WGS sequence"/>
</dbReference>
<evidence type="ECO:0000313" key="1">
    <source>
        <dbReference type="EMBL" id="MDD0839520.1"/>
    </source>
</evidence>
<comment type="caution">
    <text evidence="1">The sequence shown here is derived from an EMBL/GenBank/DDBJ whole genome shotgun (WGS) entry which is preliminary data.</text>
</comment>
<sequence>MNLMNHYLPRYQFAEEHSLHIPARPAQVLDAVSRPEVVDDPVARGLIALREWPNRLAGRLGLPSSLQHRPAFGLANFTPLGRDGDREIAFGLAGRFWQSDFGLVDLADAEAFAALDLQGRAKLVMNFSAEPEGTGTRLTTRTRVCCGDAASQRRFQLYWWLIRPASGLIRRRLLGRVKGALIRVDGGW</sequence>